<keyword evidence="4" id="KW-1185">Reference proteome</keyword>
<feature type="domain" description="C2H2-type" evidence="2">
    <location>
        <begin position="148"/>
        <end position="170"/>
    </location>
</feature>
<reference evidence="3 4" key="1">
    <citation type="submission" date="2021-06" db="EMBL/GenBank/DDBJ databases">
        <authorList>
            <person name="Palmer J.M."/>
        </authorList>
    </citation>
    <scope>NUCLEOTIDE SEQUENCE [LARGE SCALE GENOMIC DNA]</scope>
    <source>
        <strain evidence="4">if_2019</strain>
        <tissue evidence="3">Muscle</tissue>
    </source>
</reference>
<proteinExistence type="predicted"/>
<evidence type="ECO:0000313" key="4">
    <source>
        <dbReference type="Proteomes" id="UP001482620"/>
    </source>
</evidence>
<accession>A0ABV0U8E3</accession>
<feature type="compositionally biased region" description="Acidic residues" evidence="1">
    <location>
        <begin position="35"/>
        <end position="50"/>
    </location>
</feature>
<feature type="region of interest" description="Disordered" evidence="1">
    <location>
        <begin position="170"/>
        <end position="194"/>
    </location>
</feature>
<dbReference type="InterPro" id="IPR051964">
    <property type="entry name" value="Chaperone_stress_response"/>
</dbReference>
<gene>
    <name evidence="3" type="ORF">ILYODFUR_024302</name>
</gene>
<feature type="compositionally biased region" description="Basic residues" evidence="1">
    <location>
        <begin position="1"/>
        <end position="11"/>
    </location>
</feature>
<evidence type="ECO:0000313" key="3">
    <source>
        <dbReference type="EMBL" id="MEQ2241336.1"/>
    </source>
</evidence>
<evidence type="ECO:0000256" key="1">
    <source>
        <dbReference type="SAM" id="MobiDB-lite"/>
    </source>
</evidence>
<dbReference type="EMBL" id="JAHRIQ010060795">
    <property type="protein sequence ID" value="MEQ2241336.1"/>
    <property type="molecule type" value="Genomic_DNA"/>
</dbReference>
<dbReference type="Proteomes" id="UP001482620">
    <property type="component" value="Unassembled WGS sequence"/>
</dbReference>
<dbReference type="InterPro" id="IPR013087">
    <property type="entry name" value="Znf_C2H2_type"/>
</dbReference>
<evidence type="ECO:0000259" key="2">
    <source>
        <dbReference type="PROSITE" id="PS00028"/>
    </source>
</evidence>
<sequence length="194" mass="22312">MKNHEKSKKHREMVVLLRQQLEEEDDSFCLNGKEDGEDENDLQDEEEEEEQPRQKLSKKQKRKKKQQKVQQSTLEGNEEEIPTQATCEEEAPEKSENPTEPEQQDDLPSAEVKSSERTKGKKGGGKDKPKNAKSHTEQLPEKEVNLRCVTCDDEFPTRNKLFDHLKTSGHATALSANATHSSMSKSRKEKRKNR</sequence>
<feature type="compositionally biased region" description="Basic residues" evidence="1">
    <location>
        <begin position="185"/>
        <end position="194"/>
    </location>
</feature>
<feature type="compositionally biased region" description="Basic and acidic residues" evidence="1">
    <location>
        <begin position="113"/>
        <end position="143"/>
    </location>
</feature>
<organism evidence="3 4">
    <name type="scientific">Ilyodon furcidens</name>
    <name type="common">goldbreast splitfin</name>
    <dbReference type="NCBI Taxonomy" id="33524"/>
    <lineage>
        <taxon>Eukaryota</taxon>
        <taxon>Metazoa</taxon>
        <taxon>Chordata</taxon>
        <taxon>Craniata</taxon>
        <taxon>Vertebrata</taxon>
        <taxon>Euteleostomi</taxon>
        <taxon>Actinopterygii</taxon>
        <taxon>Neopterygii</taxon>
        <taxon>Teleostei</taxon>
        <taxon>Neoteleostei</taxon>
        <taxon>Acanthomorphata</taxon>
        <taxon>Ovalentaria</taxon>
        <taxon>Atherinomorphae</taxon>
        <taxon>Cyprinodontiformes</taxon>
        <taxon>Goodeidae</taxon>
        <taxon>Ilyodon</taxon>
    </lineage>
</organism>
<dbReference type="PROSITE" id="PS00028">
    <property type="entry name" value="ZINC_FINGER_C2H2_1"/>
    <property type="match status" value="1"/>
</dbReference>
<comment type="caution">
    <text evidence="3">The sequence shown here is derived from an EMBL/GenBank/DDBJ whole genome shotgun (WGS) entry which is preliminary data.</text>
</comment>
<dbReference type="PANTHER" id="PTHR44029">
    <property type="entry name" value="DNAJ HOMOLOG SUBFAMILY C MEMBER 21"/>
    <property type="match status" value="1"/>
</dbReference>
<dbReference type="PANTHER" id="PTHR44029:SF1">
    <property type="entry name" value="DNAJ HOMOLOG SUBFAMILY C MEMBER 21"/>
    <property type="match status" value="1"/>
</dbReference>
<feature type="region of interest" description="Disordered" evidence="1">
    <location>
        <begin position="1"/>
        <end position="143"/>
    </location>
</feature>
<feature type="compositionally biased region" description="Acidic residues" evidence="1">
    <location>
        <begin position="76"/>
        <end position="91"/>
    </location>
</feature>
<name>A0ABV0U8E3_9TELE</name>
<protein>
    <recommendedName>
        <fullName evidence="2">C2H2-type domain-containing protein</fullName>
    </recommendedName>
</protein>
<feature type="compositionally biased region" description="Basic residues" evidence="1">
    <location>
        <begin position="55"/>
        <end position="67"/>
    </location>
</feature>